<evidence type="ECO:0000313" key="2">
    <source>
        <dbReference type="EMBL" id="CAA2629231.1"/>
    </source>
</evidence>
<dbReference type="Proteomes" id="UP001189122">
    <property type="component" value="Unassembled WGS sequence"/>
</dbReference>
<feature type="region of interest" description="Disordered" evidence="1">
    <location>
        <begin position="64"/>
        <end position="86"/>
    </location>
</feature>
<sequence>MSQGGSSLCGQFFLVFLEVEEFGLFLRKSRRTVLLQRGHFGSSSDSITYMRQCGQPASTIAAASGLDPGFPSSDSEDTHELGGDEDDVDERWGELLRFLFLPLFPPPPPPSLLRPAELPPPTADELPRGLHRLGLRSIFGLFPFRLMSSSSSSPSHFLTKIFRRCIS</sequence>
<protein>
    <submittedName>
        <fullName evidence="2">Uncharacterized protein</fullName>
    </submittedName>
</protein>
<keyword evidence="3" id="KW-1185">Reference proteome</keyword>
<proteinExistence type="predicted"/>
<dbReference type="EMBL" id="CACRZD030000011">
    <property type="protein sequence ID" value="CAA6668475.1"/>
    <property type="molecule type" value="Genomic_DNA"/>
</dbReference>
<reference evidence="2 3" key="1">
    <citation type="submission" date="2019-12" db="EMBL/GenBank/DDBJ databases">
        <authorList>
            <person name="Scholz U."/>
            <person name="Mascher M."/>
            <person name="Fiebig A."/>
        </authorList>
    </citation>
    <scope>NUCLEOTIDE SEQUENCE</scope>
</reference>
<gene>
    <name evidence="2" type="ORF">SI7747_11014869</name>
</gene>
<organism evidence="2">
    <name type="scientific">Spirodela intermedia</name>
    <name type="common">Intermediate duckweed</name>
    <dbReference type="NCBI Taxonomy" id="51605"/>
    <lineage>
        <taxon>Eukaryota</taxon>
        <taxon>Viridiplantae</taxon>
        <taxon>Streptophyta</taxon>
        <taxon>Embryophyta</taxon>
        <taxon>Tracheophyta</taxon>
        <taxon>Spermatophyta</taxon>
        <taxon>Magnoliopsida</taxon>
        <taxon>Liliopsida</taxon>
        <taxon>Araceae</taxon>
        <taxon>Lemnoideae</taxon>
        <taxon>Spirodela</taxon>
    </lineage>
</organism>
<evidence type="ECO:0000313" key="3">
    <source>
        <dbReference type="Proteomes" id="UP001189122"/>
    </source>
</evidence>
<dbReference type="EMBL" id="LR743598">
    <property type="protein sequence ID" value="CAA2629231.1"/>
    <property type="molecule type" value="Genomic_DNA"/>
</dbReference>
<name>A0A7I8JFG8_SPIIN</name>
<evidence type="ECO:0000256" key="1">
    <source>
        <dbReference type="SAM" id="MobiDB-lite"/>
    </source>
</evidence>
<accession>A0A7I8JFG8</accession>
<dbReference type="AlphaFoldDB" id="A0A7I8JFG8"/>